<feature type="transmembrane region" description="Helical" evidence="1">
    <location>
        <begin position="66"/>
        <end position="86"/>
    </location>
</feature>
<evidence type="ECO:0000256" key="1">
    <source>
        <dbReference type="SAM" id="Phobius"/>
    </source>
</evidence>
<dbReference type="EMBL" id="CM001440">
    <property type="protein sequence ID" value="EHR59243.1"/>
    <property type="molecule type" value="Genomic_DNA"/>
</dbReference>
<dbReference type="InterPro" id="IPR009339">
    <property type="entry name" value="DUF998"/>
</dbReference>
<dbReference type="STRING" id="882082.SaccyDRAFT_0308"/>
<accession>H5XE12</accession>
<organism evidence="2 3">
    <name type="scientific">Saccharomonospora cyanea NA-134</name>
    <dbReference type="NCBI Taxonomy" id="882082"/>
    <lineage>
        <taxon>Bacteria</taxon>
        <taxon>Bacillati</taxon>
        <taxon>Actinomycetota</taxon>
        <taxon>Actinomycetes</taxon>
        <taxon>Pseudonocardiales</taxon>
        <taxon>Pseudonocardiaceae</taxon>
        <taxon>Saccharomonospora</taxon>
    </lineage>
</organism>
<dbReference type="OrthoDB" id="3614409at2"/>
<dbReference type="Proteomes" id="UP000002791">
    <property type="component" value="Chromosome"/>
</dbReference>
<dbReference type="Pfam" id="PF06197">
    <property type="entry name" value="DUF998"/>
    <property type="match status" value="1"/>
</dbReference>
<feature type="transmembrane region" description="Helical" evidence="1">
    <location>
        <begin position="210"/>
        <end position="230"/>
    </location>
</feature>
<evidence type="ECO:0008006" key="4">
    <source>
        <dbReference type="Google" id="ProtNLM"/>
    </source>
</evidence>
<dbReference type="RefSeq" id="WP_005452959.1">
    <property type="nucleotide sequence ID" value="NZ_CM001440.1"/>
</dbReference>
<gene>
    <name evidence="2" type="ORF">SaccyDRAFT_0308</name>
</gene>
<feature type="transmembrane region" description="Helical" evidence="1">
    <location>
        <begin position="129"/>
        <end position="149"/>
    </location>
</feature>
<dbReference type="AlphaFoldDB" id="H5XE12"/>
<keyword evidence="1" id="KW-0472">Membrane</keyword>
<feature type="transmembrane region" description="Helical" evidence="1">
    <location>
        <begin position="169"/>
        <end position="186"/>
    </location>
</feature>
<protein>
    <recommendedName>
        <fullName evidence="4">DUF998 domain-containing protein</fullName>
    </recommendedName>
</protein>
<keyword evidence="3" id="KW-1185">Reference proteome</keyword>
<feature type="transmembrane region" description="Helical" evidence="1">
    <location>
        <begin position="98"/>
        <end position="117"/>
    </location>
</feature>
<feature type="transmembrane region" description="Helical" evidence="1">
    <location>
        <begin position="21"/>
        <end position="46"/>
    </location>
</feature>
<dbReference type="HOGENOM" id="CLU_1132965_0_0_11"/>
<keyword evidence="1" id="KW-0812">Transmembrane</keyword>
<name>H5XE12_9PSEU</name>
<sequence length="240" mass="25222">MGQLGTKAASIRGAESATTRVHSWTFAATASLGWALFTFTVLHIVSSFDPLTDPVSRYAFTDRGQGMLEATLLSFAVGVVAVRGALLASGLTVSRTATILVFAAATGLVAAALFPATFTSDIDPVSGVIHQYASLIAFLSVPGIALCLLDQLREAGDALRDTRRALLRLAWVSVALLVLFGATYLADKVPADTFPLSTPLTLFGSLPEGLVQRLVFVADFALLAALLVLANRAAWARASR</sequence>
<proteinExistence type="predicted"/>
<keyword evidence="1" id="KW-1133">Transmembrane helix</keyword>
<dbReference type="eggNOG" id="ENOG5031MXK">
    <property type="taxonomic scope" value="Bacteria"/>
</dbReference>
<reference evidence="2 3" key="1">
    <citation type="submission" date="2011-11" db="EMBL/GenBank/DDBJ databases">
        <title>The Noncontiguous Finished sequence of Saccharomonospora cyanea NA-134.</title>
        <authorList>
            <consortium name="US DOE Joint Genome Institute"/>
            <person name="Lucas S."/>
            <person name="Han J."/>
            <person name="Lapidus A."/>
            <person name="Cheng J.-F."/>
            <person name="Goodwin L."/>
            <person name="Pitluck S."/>
            <person name="Peters L."/>
            <person name="Ovchinnikova G."/>
            <person name="Lu M."/>
            <person name="Detter J.C."/>
            <person name="Han C."/>
            <person name="Tapia R."/>
            <person name="Land M."/>
            <person name="Hauser L."/>
            <person name="Kyrpides N."/>
            <person name="Ivanova N."/>
            <person name="Pagani I."/>
            <person name="Brambilla E.-M."/>
            <person name="Klenk H.-P."/>
            <person name="Woyke T."/>
        </authorList>
    </citation>
    <scope>NUCLEOTIDE SEQUENCE [LARGE SCALE GENOMIC DNA]</scope>
    <source>
        <strain evidence="2 3">NA-134</strain>
    </source>
</reference>
<evidence type="ECO:0000313" key="2">
    <source>
        <dbReference type="EMBL" id="EHR59243.1"/>
    </source>
</evidence>
<evidence type="ECO:0000313" key="3">
    <source>
        <dbReference type="Proteomes" id="UP000002791"/>
    </source>
</evidence>